<name>A0A182XS38_ANOQN</name>
<keyword evidence="1" id="KW-0812">Transmembrane</keyword>
<proteinExistence type="predicted"/>
<sequence>MSFLTDFMKNSPPQKLNKKNHNFHDLYMTHTTPYSCLYSVSPPFLCALISLFLYFNRVPNPAFRFVFLMWDQASMGENIGIWVY</sequence>
<keyword evidence="1" id="KW-1133">Transmembrane helix</keyword>
<dbReference type="Proteomes" id="UP000076407">
    <property type="component" value="Unassembled WGS sequence"/>
</dbReference>
<dbReference type="VEuPathDB" id="VectorBase:AQUA014654"/>
<keyword evidence="1" id="KW-0472">Membrane</keyword>
<evidence type="ECO:0000313" key="3">
    <source>
        <dbReference type="Proteomes" id="UP000076407"/>
    </source>
</evidence>
<dbReference type="EnsemblMetazoa" id="AQUA014654-RA">
    <property type="protein sequence ID" value="AQUA014654-PA"/>
    <property type="gene ID" value="AQUA014654"/>
</dbReference>
<organism evidence="2 3">
    <name type="scientific">Anopheles quadriannulatus</name>
    <name type="common">Mosquito</name>
    <dbReference type="NCBI Taxonomy" id="34691"/>
    <lineage>
        <taxon>Eukaryota</taxon>
        <taxon>Metazoa</taxon>
        <taxon>Ecdysozoa</taxon>
        <taxon>Arthropoda</taxon>
        <taxon>Hexapoda</taxon>
        <taxon>Insecta</taxon>
        <taxon>Pterygota</taxon>
        <taxon>Neoptera</taxon>
        <taxon>Endopterygota</taxon>
        <taxon>Diptera</taxon>
        <taxon>Nematocera</taxon>
        <taxon>Culicoidea</taxon>
        <taxon>Culicidae</taxon>
        <taxon>Anophelinae</taxon>
        <taxon>Anopheles</taxon>
    </lineage>
</organism>
<evidence type="ECO:0000313" key="2">
    <source>
        <dbReference type="EnsemblMetazoa" id="AQUA014654-PA"/>
    </source>
</evidence>
<accession>A0A182XS38</accession>
<keyword evidence="3" id="KW-1185">Reference proteome</keyword>
<protein>
    <submittedName>
        <fullName evidence="2">Uncharacterized protein</fullName>
    </submittedName>
</protein>
<dbReference type="AlphaFoldDB" id="A0A182XS38"/>
<reference evidence="2" key="1">
    <citation type="submission" date="2020-05" db="UniProtKB">
        <authorList>
            <consortium name="EnsemblMetazoa"/>
        </authorList>
    </citation>
    <scope>IDENTIFICATION</scope>
    <source>
        <strain evidence="2">SANGQUA</strain>
    </source>
</reference>
<feature type="transmembrane region" description="Helical" evidence="1">
    <location>
        <begin position="37"/>
        <end position="55"/>
    </location>
</feature>
<evidence type="ECO:0000256" key="1">
    <source>
        <dbReference type="SAM" id="Phobius"/>
    </source>
</evidence>